<dbReference type="Pfam" id="PF13687">
    <property type="entry name" value="DUF4153"/>
    <property type="match status" value="1"/>
</dbReference>
<feature type="transmembrane region" description="Helical" evidence="2">
    <location>
        <begin position="143"/>
        <end position="168"/>
    </location>
</feature>
<evidence type="ECO:0000313" key="3">
    <source>
        <dbReference type="EMBL" id="MBB5719463.1"/>
    </source>
</evidence>
<dbReference type="EMBL" id="JACIJI010000004">
    <property type="protein sequence ID" value="MBB5719463.1"/>
    <property type="molecule type" value="Genomic_DNA"/>
</dbReference>
<feature type="transmembrane region" description="Helical" evidence="2">
    <location>
        <begin position="227"/>
        <end position="248"/>
    </location>
</feature>
<feature type="transmembrane region" description="Helical" evidence="2">
    <location>
        <begin position="38"/>
        <end position="54"/>
    </location>
</feature>
<keyword evidence="4" id="KW-1185">Reference proteome</keyword>
<feature type="transmembrane region" description="Helical" evidence="2">
    <location>
        <begin position="276"/>
        <end position="295"/>
    </location>
</feature>
<name>A0A840Z0N4_9SPHN</name>
<feature type="transmembrane region" description="Helical" evidence="2">
    <location>
        <begin position="341"/>
        <end position="359"/>
    </location>
</feature>
<feature type="transmembrane region" description="Helical" evidence="2">
    <location>
        <begin position="188"/>
        <end position="206"/>
    </location>
</feature>
<protein>
    <recommendedName>
        <fullName evidence="5">DUF4173 domain-containing protein</fullName>
    </recommendedName>
</protein>
<keyword evidence="2" id="KW-0812">Transmembrane</keyword>
<accession>A0A840Z0N4</accession>
<feature type="transmembrane region" description="Helical" evidence="2">
    <location>
        <begin position="111"/>
        <end position="131"/>
    </location>
</feature>
<keyword evidence="2" id="KW-1133">Transmembrane helix</keyword>
<feature type="region of interest" description="Disordered" evidence="1">
    <location>
        <begin position="489"/>
        <end position="524"/>
    </location>
</feature>
<reference evidence="3 4" key="1">
    <citation type="submission" date="2020-08" db="EMBL/GenBank/DDBJ databases">
        <title>Genomic Encyclopedia of Type Strains, Phase IV (KMG-IV): sequencing the most valuable type-strain genomes for metagenomic binning, comparative biology and taxonomic classification.</title>
        <authorList>
            <person name="Goeker M."/>
        </authorList>
    </citation>
    <scope>NUCLEOTIDE SEQUENCE [LARGE SCALE GENOMIC DNA]</scope>
    <source>
        <strain evidence="3 4">DSM 27203</strain>
    </source>
</reference>
<evidence type="ECO:0000256" key="1">
    <source>
        <dbReference type="SAM" id="MobiDB-lite"/>
    </source>
</evidence>
<organism evidence="3 4">
    <name type="scientific">Stakelama sediminis</name>
    <dbReference type="NCBI Taxonomy" id="463200"/>
    <lineage>
        <taxon>Bacteria</taxon>
        <taxon>Pseudomonadati</taxon>
        <taxon>Pseudomonadota</taxon>
        <taxon>Alphaproteobacteria</taxon>
        <taxon>Sphingomonadales</taxon>
        <taxon>Sphingomonadaceae</taxon>
        <taxon>Stakelama</taxon>
    </lineage>
</organism>
<dbReference type="AlphaFoldDB" id="A0A840Z0N4"/>
<gene>
    <name evidence="3" type="ORF">FHR23_002404</name>
</gene>
<evidence type="ECO:0000256" key="2">
    <source>
        <dbReference type="SAM" id="Phobius"/>
    </source>
</evidence>
<feature type="transmembrane region" description="Helical" evidence="2">
    <location>
        <begin position="66"/>
        <end position="91"/>
    </location>
</feature>
<keyword evidence="2" id="KW-0472">Membrane</keyword>
<dbReference type="Proteomes" id="UP000554342">
    <property type="component" value="Unassembled WGS sequence"/>
</dbReference>
<proteinExistence type="predicted"/>
<sequence length="524" mass="56638">MQLSRQSAGRGTFLMRIAGAALLVALADWFFYGAWAGATLGGFAFAWIAAMLLLNPAVRRQRQPRIAIGGALLFAGVLVDAPGLLSWALFWTALACAVLLVRHRFDNAADWMIRLFLHVVTGLVSPIRDLIRIGPVQRRAGAPQLVAILSVLALPLLGGALFIALFAGANPLIAHALSAIRLPGLDTALYHLMFWALIAVMVWPSLRSSRLATGIARWHWPFAGARITTVPAGSVLLSLITFNGLFAVENILDIVFLWSGAPLPGNVTMADYAHRGAYSLIATALLAALFVLVALRPGSESARTPLIRRLVVLWIAQNLLLVASSILRTLDYVTAYGMTEWRIAALLWMGLVATGLILICRRLIAGLSTRWLINANVLAAVIVLSGSSIVSLGGIAAAWNVRHSRIGGTGSTPIDLCYMHRLGAAALIPLIRLEPRVKDAAMRDRITYLRSDIMQQLRATQADWHQWTWRDARRLSTAEKLLGTRPAMAATAPDGRDCDATIRKPQVPEPVVQAASPLTNGSGQ</sequence>
<evidence type="ECO:0000313" key="4">
    <source>
        <dbReference type="Proteomes" id="UP000554342"/>
    </source>
</evidence>
<evidence type="ECO:0008006" key="5">
    <source>
        <dbReference type="Google" id="ProtNLM"/>
    </source>
</evidence>
<feature type="transmembrane region" description="Helical" evidence="2">
    <location>
        <begin position="12"/>
        <end position="32"/>
    </location>
</feature>
<dbReference type="InterPro" id="IPR025291">
    <property type="entry name" value="DUF4153"/>
</dbReference>
<comment type="caution">
    <text evidence="3">The sequence shown here is derived from an EMBL/GenBank/DDBJ whole genome shotgun (WGS) entry which is preliminary data.</text>
</comment>
<feature type="transmembrane region" description="Helical" evidence="2">
    <location>
        <begin position="371"/>
        <end position="399"/>
    </location>
</feature>
<feature type="transmembrane region" description="Helical" evidence="2">
    <location>
        <begin position="307"/>
        <end position="329"/>
    </location>
</feature>
<dbReference type="RefSeq" id="WP_184004217.1">
    <property type="nucleotide sequence ID" value="NZ_BAABIF010000001.1"/>
</dbReference>